<dbReference type="EMBL" id="BPWL01000010">
    <property type="protein sequence ID" value="GJJ14661.1"/>
    <property type="molecule type" value="Genomic_DNA"/>
</dbReference>
<evidence type="ECO:0000313" key="1">
    <source>
        <dbReference type="EMBL" id="GJJ14661.1"/>
    </source>
</evidence>
<protein>
    <submittedName>
        <fullName evidence="1">Uncharacterized protein</fullName>
    </submittedName>
</protein>
<name>A0AAV5AQK3_9AGAM</name>
<gene>
    <name evidence="1" type="ORF">Clacol_008927</name>
</gene>
<dbReference type="Proteomes" id="UP001050691">
    <property type="component" value="Unassembled WGS sequence"/>
</dbReference>
<sequence>MPRFIEQAVEKAKRASAKVGRILKRARPVLHTATTIAAEMTTSVPFLHPAIVVLREVIDFFKEAREIQTHVAVLSQHCQALLRVLNAAPTSVLELQLIQEQTDNLHHHLLEMRGFLNGSRDALLGTFTAPQTRDRVQRWEEILEEKLQTLDLVVKMQIAALGIQAVNLESQAQIVRKELVERTRVVLYCPAW</sequence>
<keyword evidence="2" id="KW-1185">Reference proteome</keyword>
<dbReference type="AlphaFoldDB" id="A0AAV5AQK3"/>
<comment type="caution">
    <text evidence="1">The sequence shown here is derived from an EMBL/GenBank/DDBJ whole genome shotgun (WGS) entry which is preliminary data.</text>
</comment>
<organism evidence="1 2">
    <name type="scientific">Clathrus columnatus</name>
    <dbReference type="NCBI Taxonomy" id="1419009"/>
    <lineage>
        <taxon>Eukaryota</taxon>
        <taxon>Fungi</taxon>
        <taxon>Dikarya</taxon>
        <taxon>Basidiomycota</taxon>
        <taxon>Agaricomycotina</taxon>
        <taxon>Agaricomycetes</taxon>
        <taxon>Phallomycetidae</taxon>
        <taxon>Phallales</taxon>
        <taxon>Clathraceae</taxon>
        <taxon>Clathrus</taxon>
    </lineage>
</organism>
<reference evidence="1" key="1">
    <citation type="submission" date="2021-10" db="EMBL/GenBank/DDBJ databases">
        <title>De novo Genome Assembly of Clathrus columnatus (Basidiomycota, Fungi) Using Illumina and Nanopore Sequence Data.</title>
        <authorList>
            <person name="Ogiso-Tanaka E."/>
            <person name="Itagaki H."/>
            <person name="Hosoya T."/>
            <person name="Hosaka K."/>
        </authorList>
    </citation>
    <scope>NUCLEOTIDE SEQUENCE</scope>
    <source>
        <strain evidence="1">MO-923</strain>
    </source>
</reference>
<accession>A0AAV5AQK3</accession>
<proteinExistence type="predicted"/>
<evidence type="ECO:0000313" key="2">
    <source>
        <dbReference type="Proteomes" id="UP001050691"/>
    </source>
</evidence>